<evidence type="ECO:0000313" key="3">
    <source>
        <dbReference type="Proteomes" id="UP000276055"/>
    </source>
</evidence>
<protein>
    <submittedName>
        <fullName evidence="2">Uncharacterized protein</fullName>
    </submittedName>
</protein>
<feature type="transmembrane region" description="Helical" evidence="1">
    <location>
        <begin position="45"/>
        <end position="66"/>
    </location>
</feature>
<dbReference type="AlphaFoldDB" id="A0A495EF33"/>
<keyword evidence="1" id="KW-1133">Transmembrane helix</keyword>
<proteinExistence type="predicted"/>
<evidence type="ECO:0000313" key="2">
    <source>
        <dbReference type="EMBL" id="RKR15520.1"/>
    </source>
</evidence>
<evidence type="ECO:0000256" key="1">
    <source>
        <dbReference type="SAM" id="Phobius"/>
    </source>
</evidence>
<reference evidence="2 3" key="1">
    <citation type="submission" date="2018-10" db="EMBL/GenBank/DDBJ databases">
        <title>Genomic Encyclopedia of Type Strains, Phase IV (KMG-IV): sequencing the most valuable type-strain genomes for metagenomic binning, comparative biology and taxonomic classification.</title>
        <authorList>
            <person name="Goeker M."/>
        </authorList>
    </citation>
    <scope>NUCLEOTIDE SEQUENCE [LARGE SCALE GENOMIC DNA]</scope>
    <source>
        <strain evidence="2 3">DSM 25586</strain>
    </source>
</reference>
<sequence>MSVAPSLGCRTVIAGIGFHSRTAAAATAASCLAHLWLVAENQHGTWLNLLMLAMVAVCLPCVVHIWRHGRDGGLRLAGAGRRVMASALAMTGVHAALLLGGGAGGLGHGHHGAVAAAAGAAPSGSGALLGIIALEITTALFAATLLARLRTQPDRVSR</sequence>
<accession>A0A495EF33</accession>
<dbReference type="EMBL" id="RBIR01000007">
    <property type="protein sequence ID" value="RKR15520.1"/>
    <property type="molecule type" value="Genomic_DNA"/>
</dbReference>
<organism evidence="2 3">
    <name type="scientific">Arthrobacter oryzae</name>
    <dbReference type="NCBI Taxonomy" id="409290"/>
    <lineage>
        <taxon>Bacteria</taxon>
        <taxon>Bacillati</taxon>
        <taxon>Actinomycetota</taxon>
        <taxon>Actinomycetes</taxon>
        <taxon>Micrococcales</taxon>
        <taxon>Micrococcaceae</taxon>
        <taxon>Arthrobacter</taxon>
    </lineage>
</organism>
<gene>
    <name evidence="2" type="ORF">C8D78_3041</name>
</gene>
<comment type="caution">
    <text evidence="2">The sequence shown here is derived from an EMBL/GenBank/DDBJ whole genome shotgun (WGS) entry which is preliminary data.</text>
</comment>
<dbReference type="RefSeq" id="WP_244208424.1">
    <property type="nucleotide sequence ID" value="NZ_RBIR01000007.1"/>
</dbReference>
<dbReference type="Proteomes" id="UP000276055">
    <property type="component" value="Unassembled WGS sequence"/>
</dbReference>
<feature type="transmembrane region" description="Helical" evidence="1">
    <location>
        <begin position="127"/>
        <end position="149"/>
    </location>
</feature>
<name>A0A495EF33_9MICC</name>
<keyword evidence="1" id="KW-0812">Transmembrane</keyword>
<feature type="transmembrane region" description="Helical" evidence="1">
    <location>
        <begin position="87"/>
        <end position="107"/>
    </location>
</feature>
<keyword evidence="1" id="KW-0472">Membrane</keyword>